<dbReference type="InterPro" id="IPR046671">
    <property type="entry name" value="DUF6541"/>
</dbReference>
<sequence>MLTISTVLLCAALLWVPGGLAAAAAGLRGWTLAAVAPVLTYAIAGLLGPWMWKVGIPFNPVTFAIGTVVFVGLFALARRFSPGAEPADRWPLRAHLAVGATLLAATAFGAAVLMTAMGDLNAIPQDWDAGYHANGIRYIAETGEGSLYATGRVNWYEVPQGVFYPNAYHLVGAVVFKLGAAPIPAVLNANTALLPGMLALSLVVLVKHFRRRAVTAGYTAIAAVTATSATYDNLWRGPLLPFTVGLALTPVLAVVLDRYLSRPGFDTGAVFGGCAVGLLALHSSTLFNGILFVLPLLAHRWWRAWPRMRRELVLLLIPAGAAALLCAPHLLGALTIGGQIQLMDWPSTFPVSQSVGTLITFQHVIPHPQYWLSVALIIGLATLSHLAGLRWIAWTAALFGVFWVLTASFPQPWVAKATSPWWNDQFRLIALACVPLVVVAGNGLTWVHDHLDRLLRRRVPVLSSIIVLLAFALLTHGLYFRTNVNQAYRAYGYTAREDQSFVVTRDEVRAMQKLGELVRPGERVMNDRMDGTLWMYAIAGVQPVAGHYDGSLEAPSIGLLQARFRDYDRDPAVRDAVRHLNVRYALVGRGWVRQWVDRMPGVRDLDRESFLEKVYENADATVYRLR</sequence>
<name>A0A563EVV0_9PSEU</name>
<dbReference type="EMBL" id="VOBR01000008">
    <property type="protein sequence ID" value="TWP51658.1"/>
    <property type="molecule type" value="Genomic_DNA"/>
</dbReference>
<dbReference type="OrthoDB" id="3251757at2"/>
<keyword evidence="3" id="KW-1185">Reference proteome</keyword>
<feature type="transmembrane region" description="Helical" evidence="1">
    <location>
        <begin position="96"/>
        <end position="117"/>
    </location>
</feature>
<keyword evidence="1" id="KW-1133">Transmembrane helix</keyword>
<feature type="transmembrane region" description="Helical" evidence="1">
    <location>
        <begin position="237"/>
        <end position="256"/>
    </location>
</feature>
<feature type="transmembrane region" description="Helical" evidence="1">
    <location>
        <begin position="57"/>
        <end position="76"/>
    </location>
</feature>
<dbReference type="AlphaFoldDB" id="A0A563EVV0"/>
<evidence type="ECO:0000313" key="3">
    <source>
        <dbReference type="Proteomes" id="UP000316639"/>
    </source>
</evidence>
<keyword evidence="1" id="KW-0472">Membrane</keyword>
<evidence type="ECO:0000256" key="1">
    <source>
        <dbReference type="SAM" id="Phobius"/>
    </source>
</evidence>
<evidence type="ECO:0000313" key="2">
    <source>
        <dbReference type="EMBL" id="TWP51658.1"/>
    </source>
</evidence>
<dbReference type="Pfam" id="PF20176">
    <property type="entry name" value="DUF6541"/>
    <property type="match status" value="1"/>
</dbReference>
<feature type="transmembrane region" description="Helical" evidence="1">
    <location>
        <begin position="185"/>
        <end position="206"/>
    </location>
</feature>
<proteinExistence type="predicted"/>
<reference evidence="2 3" key="1">
    <citation type="submission" date="2019-07" db="EMBL/GenBank/DDBJ databases">
        <title>Lentzea xizangensis sp. nov., isolated from Qinghai-Tibetan Plateau Soils.</title>
        <authorList>
            <person name="Huang J."/>
        </authorList>
    </citation>
    <scope>NUCLEOTIDE SEQUENCE [LARGE SCALE GENOMIC DNA]</scope>
    <source>
        <strain evidence="2 3">FXJ1.1311</strain>
    </source>
</reference>
<feature type="transmembrane region" description="Helical" evidence="1">
    <location>
        <begin position="426"/>
        <end position="447"/>
    </location>
</feature>
<keyword evidence="1" id="KW-0812">Transmembrane</keyword>
<protein>
    <submittedName>
        <fullName evidence="2">Uncharacterized protein</fullName>
    </submittedName>
</protein>
<feature type="transmembrane region" description="Helical" evidence="1">
    <location>
        <begin position="459"/>
        <end position="480"/>
    </location>
</feature>
<feature type="transmembrane region" description="Helical" evidence="1">
    <location>
        <begin position="314"/>
        <end position="336"/>
    </location>
</feature>
<feature type="transmembrane region" description="Helical" evidence="1">
    <location>
        <begin position="396"/>
        <end position="414"/>
    </location>
</feature>
<feature type="transmembrane region" description="Helical" evidence="1">
    <location>
        <begin position="370"/>
        <end position="389"/>
    </location>
</feature>
<gene>
    <name evidence="2" type="ORF">FKR81_15530</name>
</gene>
<organism evidence="2 3">
    <name type="scientific">Lentzea tibetensis</name>
    <dbReference type="NCBI Taxonomy" id="2591470"/>
    <lineage>
        <taxon>Bacteria</taxon>
        <taxon>Bacillati</taxon>
        <taxon>Actinomycetota</taxon>
        <taxon>Actinomycetes</taxon>
        <taxon>Pseudonocardiales</taxon>
        <taxon>Pseudonocardiaceae</taxon>
        <taxon>Lentzea</taxon>
    </lineage>
</organism>
<feature type="transmembrane region" description="Helical" evidence="1">
    <location>
        <begin position="286"/>
        <end position="302"/>
    </location>
</feature>
<comment type="caution">
    <text evidence="2">The sequence shown here is derived from an EMBL/GenBank/DDBJ whole genome shotgun (WGS) entry which is preliminary data.</text>
</comment>
<dbReference type="Proteomes" id="UP000316639">
    <property type="component" value="Unassembled WGS sequence"/>
</dbReference>
<accession>A0A563EVV0</accession>